<feature type="compositionally biased region" description="Basic and acidic residues" evidence="1">
    <location>
        <begin position="107"/>
        <end position="117"/>
    </location>
</feature>
<accession>A0A6A6MV65</accession>
<feature type="compositionally biased region" description="Basic and acidic residues" evidence="1">
    <location>
        <begin position="25"/>
        <end position="34"/>
    </location>
</feature>
<feature type="compositionally biased region" description="Basic and acidic residues" evidence="1">
    <location>
        <begin position="165"/>
        <end position="179"/>
    </location>
</feature>
<dbReference type="AlphaFoldDB" id="A0A6A6MV65"/>
<feature type="region of interest" description="Disordered" evidence="1">
    <location>
        <begin position="86"/>
        <end position="117"/>
    </location>
</feature>
<feature type="compositionally biased region" description="Basic and acidic residues" evidence="1">
    <location>
        <begin position="230"/>
        <end position="288"/>
    </location>
</feature>
<sequence length="288" mass="32434">MKRRSPRSDTNTDIITITAPRSKKHGEESKHAGDETASSPPMNPVAANDNRLDDDVEEGEILEEEGSGGVSVRAIELREEKIDSQNLGVHADNSGNALTNSYNANKFDSKVNLPKDPRAEVQDELVYRDKLAVHTNGDMGHEYHTAGKKRHAESGSSKGSHKQKNYRDADTPEGAESKLGDWGNSSSSESGRDKNKTMTGSASHDRDLKHVSKDLEREHSTSYSRSLGGGDRHRSRDACGREVTREKDNWEWRRDQVRERSMDRDQRREKDGERRRDRDLRRDGTGQE</sequence>
<protein>
    <submittedName>
        <fullName evidence="2">Uncharacterized protein</fullName>
    </submittedName>
</protein>
<feature type="compositionally biased region" description="Polar residues" evidence="1">
    <location>
        <begin position="93"/>
        <end position="106"/>
    </location>
</feature>
<dbReference type="Proteomes" id="UP000467840">
    <property type="component" value="Chromosome 6"/>
</dbReference>
<name>A0A6A6MV65_HEVBR</name>
<evidence type="ECO:0000256" key="1">
    <source>
        <dbReference type="SAM" id="MobiDB-lite"/>
    </source>
</evidence>
<comment type="caution">
    <text evidence="2">The sequence shown here is derived from an EMBL/GenBank/DDBJ whole genome shotgun (WGS) entry which is preliminary data.</text>
</comment>
<gene>
    <name evidence="2" type="ORF">GH714_041066</name>
</gene>
<organism evidence="2 3">
    <name type="scientific">Hevea brasiliensis</name>
    <name type="common">Para rubber tree</name>
    <name type="synonym">Siphonia brasiliensis</name>
    <dbReference type="NCBI Taxonomy" id="3981"/>
    <lineage>
        <taxon>Eukaryota</taxon>
        <taxon>Viridiplantae</taxon>
        <taxon>Streptophyta</taxon>
        <taxon>Embryophyta</taxon>
        <taxon>Tracheophyta</taxon>
        <taxon>Spermatophyta</taxon>
        <taxon>Magnoliopsida</taxon>
        <taxon>eudicotyledons</taxon>
        <taxon>Gunneridae</taxon>
        <taxon>Pentapetalae</taxon>
        <taxon>rosids</taxon>
        <taxon>fabids</taxon>
        <taxon>Malpighiales</taxon>
        <taxon>Euphorbiaceae</taxon>
        <taxon>Crotonoideae</taxon>
        <taxon>Micrandreae</taxon>
        <taxon>Hevea</taxon>
    </lineage>
</organism>
<feature type="compositionally biased region" description="Acidic residues" evidence="1">
    <location>
        <begin position="52"/>
        <end position="66"/>
    </location>
</feature>
<feature type="region of interest" description="Disordered" evidence="1">
    <location>
        <begin position="132"/>
        <end position="288"/>
    </location>
</feature>
<feature type="region of interest" description="Disordered" evidence="1">
    <location>
        <begin position="1"/>
        <end position="69"/>
    </location>
</feature>
<evidence type="ECO:0000313" key="3">
    <source>
        <dbReference type="Proteomes" id="UP000467840"/>
    </source>
</evidence>
<reference evidence="2 3" key="1">
    <citation type="journal article" date="2020" name="Mol. Plant">
        <title>The Chromosome-Based Rubber Tree Genome Provides New Insights into Spurge Genome Evolution and Rubber Biosynthesis.</title>
        <authorList>
            <person name="Liu J."/>
            <person name="Shi C."/>
            <person name="Shi C.C."/>
            <person name="Li W."/>
            <person name="Zhang Q.J."/>
            <person name="Zhang Y."/>
            <person name="Li K."/>
            <person name="Lu H.F."/>
            <person name="Shi C."/>
            <person name="Zhu S.T."/>
            <person name="Xiao Z.Y."/>
            <person name="Nan H."/>
            <person name="Yue Y."/>
            <person name="Zhu X.G."/>
            <person name="Wu Y."/>
            <person name="Hong X.N."/>
            <person name="Fan G.Y."/>
            <person name="Tong Y."/>
            <person name="Zhang D."/>
            <person name="Mao C.L."/>
            <person name="Liu Y.L."/>
            <person name="Hao S.J."/>
            <person name="Liu W.Q."/>
            <person name="Lv M.Q."/>
            <person name="Zhang H.B."/>
            <person name="Liu Y."/>
            <person name="Hu-Tang G.R."/>
            <person name="Wang J.P."/>
            <person name="Wang J.H."/>
            <person name="Sun Y.H."/>
            <person name="Ni S.B."/>
            <person name="Chen W.B."/>
            <person name="Zhang X.C."/>
            <person name="Jiao Y.N."/>
            <person name="Eichler E.E."/>
            <person name="Li G.H."/>
            <person name="Liu X."/>
            <person name="Gao L.Z."/>
        </authorList>
    </citation>
    <scope>NUCLEOTIDE SEQUENCE [LARGE SCALE GENOMIC DNA]</scope>
    <source>
        <strain evidence="3">cv. GT1</strain>
        <tissue evidence="2">Leaf</tissue>
    </source>
</reference>
<feature type="compositionally biased region" description="Basic and acidic residues" evidence="1">
    <location>
        <begin position="203"/>
        <end position="220"/>
    </location>
</feature>
<evidence type="ECO:0000313" key="2">
    <source>
        <dbReference type="EMBL" id="KAF2317762.1"/>
    </source>
</evidence>
<keyword evidence="3" id="KW-1185">Reference proteome</keyword>
<proteinExistence type="predicted"/>
<dbReference type="EMBL" id="JAAGAX010000004">
    <property type="protein sequence ID" value="KAF2317762.1"/>
    <property type="molecule type" value="Genomic_DNA"/>
</dbReference>